<keyword evidence="4" id="KW-1185">Reference proteome</keyword>
<evidence type="ECO:0000259" key="2">
    <source>
        <dbReference type="PROSITE" id="PS50835"/>
    </source>
</evidence>
<dbReference type="EMBL" id="JAGPYM010000001">
    <property type="protein sequence ID" value="KAH6900169.1"/>
    <property type="molecule type" value="Genomic_DNA"/>
</dbReference>
<dbReference type="Proteomes" id="UP000777438">
    <property type="component" value="Unassembled WGS sequence"/>
</dbReference>
<evidence type="ECO:0000313" key="3">
    <source>
        <dbReference type="EMBL" id="KAH6900169.1"/>
    </source>
</evidence>
<evidence type="ECO:0000256" key="1">
    <source>
        <dbReference type="SAM" id="MobiDB-lite"/>
    </source>
</evidence>
<protein>
    <recommendedName>
        <fullName evidence="2">Ig-like domain-containing protein</fullName>
    </recommendedName>
</protein>
<feature type="region of interest" description="Disordered" evidence="1">
    <location>
        <begin position="1"/>
        <end position="22"/>
    </location>
</feature>
<reference evidence="3 4" key="1">
    <citation type="journal article" date="2021" name="Nat. Commun.">
        <title>Genetic determinants of endophytism in the Arabidopsis root mycobiome.</title>
        <authorList>
            <person name="Mesny F."/>
            <person name="Miyauchi S."/>
            <person name="Thiergart T."/>
            <person name="Pickel B."/>
            <person name="Atanasova L."/>
            <person name="Karlsson M."/>
            <person name="Huettel B."/>
            <person name="Barry K.W."/>
            <person name="Haridas S."/>
            <person name="Chen C."/>
            <person name="Bauer D."/>
            <person name="Andreopoulos W."/>
            <person name="Pangilinan J."/>
            <person name="LaButti K."/>
            <person name="Riley R."/>
            <person name="Lipzen A."/>
            <person name="Clum A."/>
            <person name="Drula E."/>
            <person name="Henrissat B."/>
            <person name="Kohler A."/>
            <person name="Grigoriev I.V."/>
            <person name="Martin F.M."/>
            <person name="Hacquard S."/>
        </authorList>
    </citation>
    <scope>NUCLEOTIDE SEQUENCE [LARGE SCALE GENOMIC DNA]</scope>
    <source>
        <strain evidence="3 4">MPI-CAGE-CH-0241</strain>
    </source>
</reference>
<sequence length="311" mass="33363">MIIMSTKVETVPAPPSYPPPNYEAAAAEGIELGQLRATASADSLPQYDTVEQAASSSAAPSSATPSSDFHATKSLQIESRGRGCFGLPFALESRPTYIHTVTPTGEIDQAVLVSIRPKANSGTCFLAHADDAAQTPLCTTTYRFGPMNPPKIKLLNNPSVSIDDATEGGEDITLDCKSSFSRATVMRTPYGSFEWRYSTRAERRAVGPEVDSLLILDRKTTVALAGGKKETRRCRVGQFVRGGGGLRTEGTKRSTAGNGGRLMLDLNQWVDGKGEVEQVELLAVASCVSMLKKEVDRRRFQQSMLILGAGS</sequence>
<feature type="compositionally biased region" description="Pro residues" evidence="1">
    <location>
        <begin position="12"/>
        <end position="21"/>
    </location>
</feature>
<organism evidence="3 4">
    <name type="scientific">Thelonectria olida</name>
    <dbReference type="NCBI Taxonomy" id="1576542"/>
    <lineage>
        <taxon>Eukaryota</taxon>
        <taxon>Fungi</taxon>
        <taxon>Dikarya</taxon>
        <taxon>Ascomycota</taxon>
        <taxon>Pezizomycotina</taxon>
        <taxon>Sordariomycetes</taxon>
        <taxon>Hypocreomycetidae</taxon>
        <taxon>Hypocreales</taxon>
        <taxon>Nectriaceae</taxon>
        <taxon>Thelonectria</taxon>
    </lineage>
</organism>
<gene>
    <name evidence="3" type="ORF">B0T10DRAFT_469812</name>
</gene>
<name>A0A9P9AZD5_9HYPO</name>
<feature type="domain" description="Ig-like" evidence="2">
    <location>
        <begin position="150"/>
        <end position="236"/>
    </location>
</feature>
<proteinExistence type="predicted"/>
<accession>A0A9P9AZD5</accession>
<dbReference type="InterPro" id="IPR007110">
    <property type="entry name" value="Ig-like_dom"/>
</dbReference>
<feature type="region of interest" description="Disordered" evidence="1">
    <location>
        <begin position="49"/>
        <end position="70"/>
    </location>
</feature>
<evidence type="ECO:0000313" key="4">
    <source>
        <dbReference type="Proteomes" id="UP000777438"/>
    </source>
</evidence>
<dbReference type="PROSITE" id="PS50835">
    <property type="entry name" value="IG_LIKE"/>
    <property type="match status" value="1"/>
</dbReference>
<dbReference type="AlphaFoldDB" id="A0A9P9AZD5"/>
<comment type="caution">
    <text evidence="3">The sequence shown here is derived from an EMBL/GenBank/DDBJ whole genome shotgun (WGS) entry which is preliminary data.</text>
</comment>
<dbReference type="OrthoDB" id="5325862at2759"/>
<feature type="compositionally biased region" description="Low complexity" evidence="1">
    <location>
        <begin position="53"/>
        <end position="67"/>
    </location>
</feature>